<evidence type="ECO:0000313" key="9">
    <source>
        <dbReference type="EMBL" id="ECF6053977.1"/>
    </source>
</evidence>
<keyword evidence="5" id="KW-0574">Periplasm</keyword>
<dbReference type="InterPro" id="IPR001829">
    <property type="entry name" value="Pili_assmbl_chaperone_bac"/>
</dbReference>
<dbReference type="GO" id="GO:0030288">
    <property type="term" value="C:outer membrane-bounded periplasmic space"/>
    <property type="evidence" value="ECO:0007669"/>
    <property type="project" value="InterPro"/>
</dbReference>
<dbReference type="InterPro" id="IPR016147">
    <property type="entry name" value="Pili_assmbl_chaperone_N"/>
</dbReference>
<dbReference type="EMBL" id="AAILSQ010000037">
    <property type="protein sequence ID" value="ECF6053977.1"/>
    <property type="molecule type" value="Genomic_DNA"/>
</dbReference>
<organism evidence="9">
    <name type="scientific">Salmonella enterica subsp. salamae</name>
    <dbReference type="NCBI Taxonomy" id="59202"/>
    <lineage>
        <taxon>Bacteria</taxon>
        <taxon>Pseudomonadati</taxon>
        <taxon>Pseudomonadota</taxon>
        <taxon>Gammaproteobacteria</taxon>
        <taxon>Enterobacterales</taxon>
        <taxon>Enterobacteriaceae</taxon>
        <taxon>Salmonella</taxon>
    </lineage>
</organism>
<evidence type="ECO:0000259" key="7">
    <source>
        <dbReference type="Pfam" id="PF00345"/>
    </source>
</evidence>
<dbReference type="PANTHER" id="PTHR30251">
    <property type="entry name" value="PILUS ASSEMBLY CHAPERONE"/>
    <property type="match status" value="1"/>
</dbReference>
<evidence type="ECO:0000256" key="6">
    <source>
        <dbReference type="ARBA" id="ARBA00023186"/>
    </source>
</evidence>
<keyword evidence="6" id="KW-0143">Chaperone</keyword>
<dbReference type="InterPro" id="IPR050643">
    <property type="entry name" value="Periplasmic_pilus_chap"/>
</dbReference>
<evidence type="ECO:0000256" key="5">
    <source>
        <dbReference type="ARBA" id="ARBA00022764"/>
    </source>
</evidence>
<sequence>MKSVLRFIYGTGSAEFCPGYRALNALLLFTLSVSLCEAASGGLSLGKTRIVYPADASSATIEVDNNSESGRYLVQSWVEKGDAEGEKSADFLVTPPLYKSEPGDANTLKIIKTTPTAPADREQLYYFVSRFIPEVDKSSTEKKNVVLIGTAMKIKLFLRPVGLKTDFKQAVSGLRFHRAGNGIKAENPGPYYLTLVDINSGSKTIADFMLPPRSTQVLPLPVDGKNVSFQVINDYGGLTDRRTVAMEP</sequence>
<keyword evidence="3" id="KW-1029">Fimbrium biogenesis</keyword>
<protein>
    <submittedName>
        <fullName evidence="9">Fimbria/pilus periplasmic chaperone</fullName>
    </submittedName>
</protein>
<dbReference type="AlphaFoldDB" id="A0A5Y2S9N0"/>
<reference evidence="9" key="1">
    <citation type="submission" date="2019-07" db="EMBL/GenBank/DDBJ databases">
        <authorList>
            <person name="Ashton P.M."/>
            <person name="Dallman T."/>
            <person name="Nair S."/>
            <person name="De Pinna E."/>
            <person name="Peters T."/>
            <person name="Grant K."/>
        </authorList>
    </citation>
    <scope>NUCLEOTIDE SEQUENCE [LARGE SCALE GENOMIC DNA]</scope>
    <source>
        <strain evidence="9">107213</strain>
    </source>
</reference>
<proteinExistence type="inferred from homology"/>
<dbReference type="GO" id="GO:0071555">
    <property type="term" value="P:cell wall organization"/>
    <property type="evidence" value="ECO:0007669"/>
    <property type="project" value="InterPro"/>
</dbReference>
<accession>A0A5Y2S9N0</accession>
<evidence type="ECO:0000256" key="1">
    <source>
        <dbReference type="ARBA" id="ARBA00004418"/>
    </source>
</evidence>
<dbReference type="Gene3D" id="2.60.40.10">
    <property type="entry name" value="Immunoglobulins"/>
    <property type="match status" value="2"/>
</dbReference>
<dbReference type="InterPro" id="IPR008962">
    <property type="entry name" value="PapD-like_sf"/>
</dbReference>
<keyword evidence="4" id="KW-0732">Signal</keyword>
<dbReference type="InterPro" id="IPR036316">
    <property type="entry name" value="Pili_assmbl_chap_C_dom_sf"/>
</dbReference>
<evidence type="ECO:0000256" key="4">
    <source>
        <dbReference type="ARBA" id="ARBA00022729"/>
    </source>
</evidence>
<dbReference type="Pfam" id="PF00345">
    <property type="entry name" value="PapD_N"/>
    <property type="match status" value="1"/>
</dbReference>
<comment type="subcellular location">
    <subcellularLocation>
        <location evidence="1">Periplasm</location>
    </subcellularLocation>
</comment>
<dbReference type="InterPro" id="IPR013783">
    <property type="entry name" value="Ig-like_fold"/>
</dbReference>
<feature type="domain" description="Pili assembly chaperone N-terminal" evidence="7">
    <location>
        <begin position="42"/>
        <end position="163"/>
    </location>
</feature>
<gene>
    <name evidence="9" type="ORF">FNN84_22695</name>
</gene>
<evidence type="ECO:0000256" key="3">
    <source>
        <dbReference type="ARBA" id="ARBA00022558"/>
    </source>
</evidence>
<name>A0A5Y2S9N0_SALER</name>
<dbReference type="SUPFAM" id="SSF49584">
    <property type="entry name" value="Periplasmic chaperone C-domain"/>
    <property type="match status" value="1"/>
</dbReference>
<evidence type="ECO:0000256" key="2">
    <source>
        <dbReference type="ARBA" id="ARBA00007399"/>
    </source>
</evidence>
<dbReference type="SUPFAM" id="SSF49354">
    <property type="entry name" value="PapD-like"/>
    <property type="match status" value="1"/>
</dbReference>
<dbReference type="Pfam" id="PF02753">
    <property type="entry name" value="PapD_C"/>
    <property type="match status" value="1"/>
</dbReference>
<dbReference type="PRINTS" id="PR00969">
    <property type="entry name" value="CHAPERONPILI"/>
</dbReference>
<feature type="domain" description="Pili assembly chaperone C-terminal" evidence="8">
    <location>
        <begin position="186"/>
        <end position="239"/>
    </location>
</feature>
<evidence type="ECO:0000259" key="8">
    <source>
        <dbReference type="Pfam" id="PF02753"/>
    </source>
</evidence>
<dbReference type="InterPro" id="IPR016148">
    <property type="entry name" value="Pili_assmbl_chaperone_C"/>
</dbReference>
<comment type="caution">
    <text evidence="9">The sequence shown here is derived from an EMBL/GenBank/DDBJ whole genome shotgun (WGS) entry which is preliminary data.</text>
</comment>
<comment type="similarity">
    <text evidence="2">Belongs to the periplasmic pilus chaperone family.</text>
</comment>
<dbReference type="Proteomes" id="UP000839746">
    <property type="component" value="Unassembled WGS sequence"/>
</dbReference>
<dbReference type="PANTHER" id="PTHR30251:SF11">
    <property type="entry name" value="CHAPERONE PROTEIN FIMC-RELATED"/>
    <property type="match status" value="1"/>
</dbReference>